<keyword evidence="4 5" id="KW-0949">S-adenosyl-L-methionine</keyword>
<name>A0A833R5Z2_9POAL</name>
<reference evidence="8" key="1">
    <citation type="submission" date="2020-01" db="EMBL/GenBank/DDBJ databases">
        <title>Genome sequence of Kobresia littledalei, the first chromosome-level genome in the family Cyperaceae.</title>
        <authorList>
            <person name="Qu G."/>
        </authorList>
    </citation>
    <scope>NUCLEOTIDE SEQUENCE</scope>
    <source>
        <strain evidence="8">C.B.Clarke</strain>
        <tissue evidence="8">Leaf</tissue>
    </source>
</reference>
<dbReference type="SUPFAM" id="SSF53335">
    <property type="entry name" value="S-adenosyl-L-methionine-dependent methyltransferases"/>
    <property type="match status" value="1"/>
</dbReference>
<dbReference type="GO" id="GO:0032259">
    <property type="term" value="P:methylation"/>
    <property type="evidence" value="ECO:0007669"/>
    <property type="project" value="UniProtKB-KW"/>
</dbReference>
<gene>
    <name evidence="8" type="ORF">FCM35_KLT21346</name>
</gene>
<evidence type="ECO:0000313" key="8">
    <source>
        <dbReference type="EMBL" id="KAF3334742.1"/>
    </source>
</evidence>
<organism evidence="8 9">
    <name type="scientific">Carex littledalei</name>
    <dbReference type="NCBI Taxonomy" id="544730"/>
    <lineage>
        <taxon>Eukaryota</taxon>
        <taxon>Viridiplantae</taxon>
        <taxon>Streptophyta</taxon>
        <taxon>Embryophyta</taxon>
        <taxon>Tracheophyta</taxon>
        <taxon>Spermatophyta</taxon>
        <taxon>Magnoliopsida</taxon>
        <taxon>Liliopsida</taxon>
        <taxon>Poales</taxon>
        <taxon>Cyperaceae</taxon>
        <taxon>Cyperoideae</taxon>
        <taxon>Cariceae</taxon>
        <taxon>Carex</taxon>
        <taxon>Carex subgen. Euthyceras</taxon>
    </lineage>
</organism>
<evidence type="ECO:0000313" key="9">
    <source>
        <dbReference type="Proteomes" id="UP000623129"/>
    </source>
</evidence>
<dbReference type="AlphaFoldDB" id="A0A833R5Z2"/>
<evidence type="ECO:0000256" key="5">
    <source>
        <dbReference type="HAMAP-Rule" id="MF_03188"/>
    </source>
</evidence>
<keyword evidence="9" id="KW-1185">Reference proteome</keyword>
<proteinExistence type="inferred from homology"/>
<dbReference type="GO" id="GO:0005737">
    <property type="term" value="C:cytoplasm"/>
    <property type="evidence" value="ECO:0007669"/>
    <property type="project" value="UniProtKB-SubCell"/>
</dbReference>
<comment type="subcellular location">
    <subcellularLocation>
        <location evidence="5">Cytoplasm</location>
    </subcellularLocation>
</comment>
<dbReference type="Proteomes" id="UP000623129">
    <property type="component" value="Unassembled WGS sequence"/>
</dbReference>
<dbReference type="OrthoDB" id="540004at2759"/>
<accession>A0A833R5Z2</accession>
<evidence type="ECO:0000256" key="6">
    <source>
        <dbReference type="SAM" id="MobiDB-lite"/>
    </source>
</evidence>
<keyword evidence="2 5" id="KW-0489">Methyltransferase</keyword>
<feature type="domain" description="Methyltransferase" evidence="7">
    <location>
        <begin position="145"/>
        <end position="270"/>
    </location>
</feature>
<evidence type="ECO:0000256" key="1">
    <source>
        <dbReference type="ARBA" id="ARBA00022490"/>
    </source>
</evidence>
<dbReference type="Pfam" id="PF13847">
    <property type="entry name" value="Methyltransf_31"/>
    <property type="match status" value="1"/>
</dbReference>
<comment type="similarity">
    <text evidence="5">Belongs to the class I-like SAM-binding methyltransferase superfamily. EFM4 family.</text>
</comment>
<dbReference type="EC" id="2.1.1.-" evidence="5"/>
<protein>
    <recommendedName>
        <fullName evidence="5">Protein-lysine N-methyltransferase FCM35_KLT21346</fullName>
        <ecNumber evidence="5">2.1.1.-</ecNumber>
    </recommendedName>
</protein>
<dbReference type="Gene3D" id="3.40.50.150">
    <property type="entry name" value="Vaccinia Virus protein VP39"/>
    <property type="match status" value="1"/>
</dbReference>
<dbReference type="PANTHER" id="PTHR12843:SF5">
    <property type="entry name" value="EEF1A LYSINE METHYLTRANSFERASE 2"/>
    <property type="match status" value="1"/>
</dbReference>
<sequence>MAAMRLQPEENDLIQETRAAPAAASDDERSVAADSWSVKSDYGSSALDDDQRQADADVAASFPATASDYSSDKDESDANEAEASILGFQSYWDSSYAEDLTNFQLHGHPGEVWFGEEVMDTIASWTKNLCMKTETGNVSEEMSSWSVLDLGTGNGLLLQALAKQGFSDLTGTDYSEGAIDLAKKVATRDGFTNINFLVDDVLETKLDRKFKLVMDKGTLDAIGLHPDGPVKRMMYWDSVANLVVPGGILVITSCNSTRNELVQEVENFNQKRFGIKYLNQELANETDKKEKSAFKYLDHVRTYPTFKFGGVEGSRVCTVAFCRL</sequence>
<dbReference type="EMBL" id="SWLB01000009">
    <property type="protein sequence ID" value="KAF3334742.1"/>
    <property type="molecule type" value="Genomic_DNA"/>
</dbReference>
<feature type="region of interest" description="Disordered" evidence="6">
    <location>
        <begin position="1"/>
        <end position="80"/>
    </location>
</feature>
<dbReference type="PANTHER" id="PTHR12843">
    <property type="entry name" value="PROTEIN-LYSINE N-METHYLTRANSFERASE METTL10"/>
    <property type="match status" value="1"/>
</dbReference>
<comment type="function">
    <text evidence="5">S-adenosyl-L-methionine-dependent protein-lysine N-methyltransferase that methylates elongation factor 1-alpha.</text>
</comment>
<keyword evidence="3 5" id="KW-0808">Transferase</keyword>
<keyword evidence="1 5" id="KW-0963">Cytoplasm</keyword>
<evidence type="ECO:0000256" key="3">
    <source>
        <dbReference type="ARBA" id="ARBA00022679"/>
    </source>
</evidence>
<evidence type="ECO:0000259" key="7">
    <source>
        <dbReference type="Pfam" id="PF13847"/>
    </source>
</evidence>
<dbReference type="CDD" id="cd02440">
    <property type="entry name" value="AdoMet_MTases"/>
    <property type="match status" value="1"/>
</dbReference>
<comment type="caution">
    <text evidence="8">The sequence shown here is derived from an EMBL/GenBank/DDBJ whole genome shotgun (WGS) entry which is preliminary data.</text>
</comment>
<dbReference type="GO" id="GO:0016279">
    <property type="term" value="F:protein-lysine N-methyltransferase activity"/>
    <property type="evidence" value="ECO:0007669"/>
    <property type="project" value="UniProtKB-UniRule"/>
</dbReference>
<dbReference type="HAMAP" id="MF_03188">
    <property type="entry name" value="Methyltr_EFM4"/>
    <property type="match status" value="1"/>
</dbReference>
<evidence type="ECO:0000256" key="2">
    <source>
        <dbReference type="ARBA" id="ARBA00022603"/>
    </source>
</evidence>
<dbReference type="InterPro" id="IPR025714">
    <property type="entry name" value="Methyltranfer_dom"/>
</dbReference>
<dbReference type="InterPro" id="IPR029063">
    <property type="entry name" value="SAM-dependent_MTases_sf"/>
</dbReference>
<evidence type="ECO:0000256" key="4">
    <source>
        <dbReference type="ARBA" id="ARBA00022691"/>
    </source>
</evidence>
<dbReference type="InterPro" id="IPR026635">
    <property type="entry name" value="Efm4/METTL10"/>
</dbReference>